<feature type="signal peptide" evidence="1">
    <location>
        <begin position="1"/>
        <end position="27"/>
    </location>
</feature>
<evidence type="ECO:0000313" key="2">
    <source>
        <dbReference type="Proteomes" id="UP000887563"/>
    </source>
</evidence>
<dbReference type="AlphaFoldDB" id="A0A914N567"/>
<keyword evidence="2" id="KW-1185">Reference proteome</keyword>
<organism evidence="2 3">
    <name type="scientific">Meloidogyne incognita</name>
    <name type="common">Southern root-knot nematode worm</name>
    <name type="synonym">Oxyuris incognita</name>
    <dbReference type="NCBI Taxonomy" id="6306"/>
    <lineage>
        <taxon>Eukaryota</taxon>
        <taxon>Metazoa</taxon>
        <taxon>Ecdysozoa</taxon>
        <taxon>Nematoda</taxon>
        <taxon>Chromadorea</taxon>
        <taxon>Rhabditida</taxon>
        <taxon>Tylenchina</taxon>
        <taxon>Tylenchomorpha</taxon>
        <taxon>Tylenchoidea</taxon>
        <taxon>Meloidogynidae</taxon>
        <taxon>Meloidogyninae</taxon>
        <taxon>Meloidogyne</taxon>
        <taxon>Meloidogyne incognita group</taxon>
    </lineage>
</organism>
<proteinExistence type="predicted"/>
<dbReference type="WBParaSite" id="Minc3s03116g32840">
    <property type="protein sequence ID" value="Minc3s03116g32840"/>
    <property type="gene ID" value="Minc3s03116g32840"/>
</dbReference>
<evidence type="ECO:0000313" key="3">
    <source>
        <dbReference type="WBParaSite" id="Minc3s03116g32840"/>
    </source>
</evidence>
<feature type="chain" id="PRO_5038046065" evidence="1">
    <location>
        <begin position="28"/>
        <end position="95"/>
    </location>
</feature>
<evidence type="ECO:0000256" key="1">
    <source>
        <dbReference type="SAM" id="SignalP"/>
    </source>
</evidence>
<accession>A0A914N567</accession>
<keyword evidence="1" id="KW-0732">Signal</keyword>
<sequence length="95" mass="10252">MASIKFQIILFIAFGLFIVNFVQKTNAYSCMSGDIKTFSPIVCTVSTCLTLRCDGVIHSRDCGNAEGSCPGEKCGKKTALCNVCNTGNNCNKDRN</sequence>
<dbReference type="Proteomes" id="UP000887563">
    <property type="component" value="Unplaced"/>
</dbReference>
<protein>
    <submittedName>
        <fullName evidence="3">Uncharacterized protein</fullName>
    </submittedName>
</protein>
<name>A0A914N567_MELIC</name>
<reference evidence="3" key="1">
    <citation type="submission" date="2022-11" db="UniProtKB">
        <authorList>
            <consortium name="WormBaseParasite"/>
        </authorList>
    </citation>
    <scope>IDENTIFICATION</scope>
</reference>